<name>A0A832LJY3_9BACT</name>
<dbReference type="SUPFAM" id="SSF63829">
    <property type="entry name" value="Calcium-dependent phosphotriesterase"/>
    <property type="match status" value="2"/>
</dbReference>
<dbReference type="EMBL" id="DSVI01000027">
    <property type="protein sequence ID" value="HGT49205.1"/>
    <property type="molecule type" value="Genomic_DNA"/>
</dbReference>
<reference evidence="2" key="1">
    <citation type="journal article" date="2020" name="mSystems">
        <title>Genome- and Community-Level Interaction Insights into Carbon Utilization and Element Cycling Functions of Hydrothermarchaeota in Hydrothermal Sediment.</title>
        <authorList>
            <person name="Zhou Z."/>
            <person name="Liu Y."/>
            <person name="Xu W."/>
            <person name="Pan J."/>
            <person name="Luo Z.H."/>
            <person name="Li M."/>
        </authorList>
    </citation>
    <scope>NUCLEOTIDE SEQUENCE [LARGE SCALE GENOMIC DNA]</scope>
    <source>
        <strain evidence="2">SpSt-500</strain>
    </source>
</reference>
<dbReference type="NCBIfam" id="TIGR04183">
    <property type="entry name" value="Por_Secre_tail"/>
    <property type="match status" value="1"/>
</dbReference>
<gene>
    <name evidence="2" type="ORF">ENS56_14300</name>
</gene>
<proteinExistence type="predicted"/>
<dbReference type="InterPro" id="IPR013431">
    <property type="entry name" value="Delta_60_rpt"/>
</dbReference>
<dbReference type="InterPro" id="IPR010620">
    <property type="entry name" value="SBBP_repeat"/>
</dbReference>
<protein>
    <submittedName>
        <fullName evidence="2">T9SS type A sorting domain-containing protein</fullName>
    </submittedName>
</protein>
<dbReference type="InterPro" id="IPR052918">
    <property type="entry name" value="Motility_Chemotaxis_Reg"/>
</dbReference>
<evidence type="ECO:0000259" key="1">
    <source>
        <dbReference type="Pfam" id="PF18962"/>
    </source>
</evidence>
<dbReference type="AlphaFoldDB" id="A0A832LJY3"/>
<dbReference type="InterPro" id="IPR026444">
    <property type="entry name" value="Secre_tail"/>
</dbReference>
<evidence type="ECO:0000313" key="2">
    <source>
        <dbReference type="EMBL" id="HGT49205.1"/>
    </source>
</evidence>
<dbReference type="Gene3D" id="2.60.40.4070">
    <property type="match status" value="1"/>
</dbReference>
<dbReference type="Pfam" id="PF06739">
    <property type="entry name" value="SBBP"/>
    <property type="match status" value="3"/>
</dbReference>
<dbReference type="PANTHER" id="PTHR35580:SF1">
    <property type="entry name" value="PHYTASE-LIKE DOMAIN-CONTAINING PROTEIN"/>
    <property type="match status" value="1"/>
</dbReference>
<feature type="domain" description="Secretion system C-terminal sorting" evidence="1">
    <location>
        <begin position="1082"/>
        <end position="1157"/>
    </location>
</feature>
<dbReference type="NCBIfam" id="TIGR02608">
    <property type="entry name" value="delta_60_rpt"/>
    <property type="match status" value="4"/>
</dbReference>
<organism evidence="2">
    <name type="scientific">Ignavibacterium album</name>
    <dbReference type="NCBI Taxonomy" id="591197"/>
    <lineage>
        <taxon>Bacteria</taxon>
        <taxon>Pseudomonadati</taxon>
        <taxon>Ignavibacteriota</taxon>
        <taxon>Ignavibacteria</taxon>
        <taxon>Ignavibacteriales</taxon>
        <taxon>Ignavibacteriaceae</taxon>
        <taxon>Ignavibacterium</taxon>
    </lineage>
</organism>
<dbReference type="Pfam" id="PF18962">
    <property type="entry name" value="Por_Secre_tail"/>
    <property type="match status" value="1"/>
</dbReference>
<dbReference type="PANTHER" id="PTHR35580">
    <property type="entry name" value="CELL SURFACE GLYCOPROTEIN (S-LAYER PROTEIN)-LIKE PROTEIN"/>
    <property type="match status" value="1"/>
</dbReference>
<sequence length="1160" mass="129528">MKNIIFLFLFTTTCFAQVTQEWVARYEGPGNDGPQAMVIDKNENIYVAGFTESLSSSQDYIVIKYNSDGTQIWAQIYGGAANSGDFVTAITLDRLGNIIVTGVSRENLVTHTDITTIKYSTEGVVRWIKLYSGGEYVHDNGVDIVTDEFGAVYVLGSTFSGQDGSDYLTIKYNSEGSQQWAIKYNGPGNPWANDDNPIDMAIDINGNIYVTGASRSPNTATDYATIKYNSSGQEIWVARYEGITNSWDSPASIFVDSKGNAYVTGESWNGNNYDYATIKYNTNGEQIWVKTYNGTANGDDRASSVTVDFSGNVYVTGRSWNGSNYDYSTLKYNSNGEFQWVKIYNGFSNGNDFANNICVDSEGSVYVSGNSFNGVNNDFTTIKYNSNGEQKWIQSYDGPINGNEHQRAFAIGNSGNVYITGTSAGSGTLADIATIKYSQENITITSPQAGEKWIAGETDTIRWTGGQAGQFVSLEYSVDSGQTYNIIDIATAADSQYYIWNIPNNLLSTKCKIKITDVQTSRELAVSDLFKIKGYVLTRLDANGQYVAFSPAAHGWSYLNGSLWPQSWWNQFQYTTAFDPYTNEPYPSFFHSVAASSFIDWPLWVEVFGEDQCYWYTQVIGLGSSYKGRAQEKWKEKAEPHNGSCFGFAASSFLAFNFRNQFFQKHPDIQNVENIFTLPISIPIRKTINGYYAHQFGKQSLDNDVTGQAKDPRTTLIEVMNMFKNDVVDVSTITIYRNLGSGGAHTMAPISVTVDNTGPSRYRVNLYDSNNPGLNTPYILVDSLANTWQDFTGLGLGWNGSNKFYLEIPVSNYLSNPILGKTNISQKKYISGFNNIEFYNTDKANIVYTASNGNKIGIIDGNLIEEIQNGIAIYIKNGSPSDPIGYYIPDDSYSVVMNKIRHSNAHISVFKDDIIYSFERFDADSTETDKFRIDEGFSIFSPDITDKESYITITADLDTSERIFFIKDITLRQNDSLYVNQMNQSDLIIKNFGSSKFYELEINERSETEEEIFQNSSISLANNTSHILEPNWSDLTNSQLTIYIDEGNDGTIDDTLYVANTVDVKDEGNLLSPNEYNLVQNYPNPFNPVTTIQFSIPQTSNVTLKVYDIIGNEVATLVNEEKDRGVYSVNFDASHLASGMYLYRLQAGSFIETKKMILIK</sequence>
<dbReference type="InterPro" id="IPR011042">
    <property type="entry name" value="6-blade_b-propeller_TolB-like"/>
</dbReference>
<accession>A0A832LJY3</accession>
<comment type="caution">
    <text evidence="2">The sequence shown here is derived from an EMBL/GenBank/DDBJ whole genome shotgun (WGS) entry which is preliminary data.</text>
</comment>
<dbReference type="Gene3D" id="2.120.10.30">
    <property type="entry name" value="TolB, C-terminal domain"/>
    <property type="match status" value="1"/>
</dbReference>